<dbReference type="Proteomes" id="UP001652700">
    <property type="component" value="Unplaced"/>
</dbReference>
<evidence type="ECO:0000313" key="2">
    <source>
        <dbReference type="EnsemblMetazoa" id="XP_050519242.1"/>
    </source>
</evidence>
<keyword evidence="1" id="KW-0732">Signal</keyword>
<name>A0A6P7GSS3_DIAVI</name>
<feature type="signal peptide" evidence="1">
    <location>
        <begin position="1"/>
        <end position="15"/>
    </location>
</feature>
<dbReference type="RefSeq" id="XP_028149107.1">
    <property type="nucleotide sequence ID" value="XM_028293306.1"/>
</dbReference>
<dbReference type="EnsemblMetazoa" id="XM_050663285.1">
    <property type="protein sequence ID" value="XP_050519242.1"/>
    <property type="gene ID" value="LOC126893270"/>
</dbReference>
<evidence type="ECO:0000313" key="3">
    <source>
        <dbReference type="Proteomes" id="UP001652700"/>
    </source>
</evidence>
<sequence length="150" mass="16897">MRELLYLSFFSVVFANPVVINSDNPNTVVKLTTTNVTSKIDVKILNKPHHLFIGRCNPNDEILHKENLILFNDGKSHVSANIRMNIDAPVYITCVNIYDETPDGKGGYPSFVAGGVGHNFIEFNVFTEYGKGFQFFVKIQGYYTKQDDGK</sequence>
<protein>
    <submittedName>
        <fullName evidence="4">Uncharacterized protein LOC114342498</fullName>
    </submittedName>
</protein>
<dbReference type="AlphaFoldDB" id="A0A6P7GSS3"/>
<dbReference type="InterPro" id="IPR031734">
    <property type="entry name" value="MBF2"/>
</dbReference>
<dbReference type="PANTHER" id="PTHR37685:SF1">
    <property type="entry name" value="GEO11136P1-RELATED"/>
    <property type="match status" value="1"/>
</dbReference>
<evidence type="ECO:0000313" key="4">
    <source>
        <dbReference type="RefSeq" id="XP_028149107.1"/>
    </source>
</evidence>
<reference evidence="2" key="2">
    <citation type="submission" date="2025-05" db="UniProtKB">
        <authorList>
            <consortium name="EnsemblMetazoa"/>
        </authorList>
    </citation>
    <scope>IDENTIFICATION</scope>
</reference>
<keyword evidence="3" id="KW-1185">Reference proteome</keyword>
<gene>
    <name evidence="4" type="primary">LOC114342498</name>
</gene>
<dbReference type="Pfam" id="PF15868">
    <property type="entry name" value="MBF2"/>
    <property type="match status" value="1"/>
</dbReference>
<dbReference type="PANTHER" id="PTHR37685">
    <property type="entry name" value="GEO11136P1-RELATED"/>
    <property type="match status" value="1"/>
</dbReference>
<proteinExistence type="predicted"/>
<evidence type="ECO:0000256" key="1">
    <source>
        <dbReference type="SAM" id="SignalP"/>
    </source>
</evidence>
<dbReference type="InParanoid" id="A0A6P7GSS3"/>
<organism evidence="4">
    <name type="scientific">Diabrotica virgifera virgifera</name>
    <name type="common">western corn rootworm</name>
    <dbReference type="NCBI Taxonomy" id="50390"/>
    <lineage>
        <taxon>Eukaryota</taxon>
        <taxon>Metazoa</taxon>
        <taxon>Ecdysozoa</taxon>
        <taxon>Arthropoda</taxon>
        <taxon>Hexapoda</taxon>
        <taxon>Insecta</taxon>
        <taxon>Pterygota</taxon>
        <taxon>Neoptera</taxon>
        <taxon>Endopterygota</taxon>
        <taxon>Coleoptera</taxon>
        <taxon>Polyphaga</taxon>
        <taxon>Cucujiformia</taxon>
        <taxon>Chrysomeloidea</taxon>
        <taxon>Chrysomelidae</taxon>
        <taxon>Galerucinae</taxon>
        <taxon>Diabroticina</taxon>
        <taxon>Diabroticites</taxon>
        <taxon>Diabrotica</taxon>
    </lineage>
</organism>
<accession>A0A6P7GSS3</accession>
<feature type="chain" id="PRO_5027725185" evidence="1">
    <location>
        <begin position="16"/>
        <end position="150"/>
    </location>
</feature>
<dbReference type="OrthoDB" id="8192785at2759"/>
<reference evidence="4" key="1">
    <citation type="submission" date="2025-04" db="UniProtKB">
        <authorList>
            <consortium name="RefSeq"/>
        </authorList>
    </citation>
    <scope>IDENTIFICATION</scope>
    <source>
        <tissue evidence="4">Whole insect</tissue>
    </source>
</reference>